<dbReference type="PANTHER" id="PTHR30349">
    <property type="entry name" value="PHAGE INTEGRASE-RELATED"/>
    <property type="match status" value="1"/>
</dbReference>
<feature type="domain" description="Tyr recombinase" evidence="2">
    <location>
        <begin position="91"/>
        <end position="271"/>
    </location>
</feature>
<dbReference type="Pfam" id="PF00589">
    <property type="entry name" value="Phage_integrase"/>
    <property type="match status" value="1"/>
</dbReference>
<dbReference type="InterPro" id="IPR011010">
    <property type="entry name" value="DNA_brk_join_enz"/>
</dbReference>
<dbReference type="GO" id="GO:0003677">
    <property type="term" value="F:DNA binding"/>
    <property type="evidence" value="ECO:0007669"/>
    <property type="project" value="InterPro"/>
</dbReference>
<reference evidence="3 4" key="1">
    <citation type="submission" date="2020-02" db="EMBL/GenBank/DDBJ databases">
        <title>Streptomyces malaysiensis DSM14702 (JHCC583434, PFL_A843) Genome sequencing and assembly.</title>
        <authorList>
            <person name="Samborskyy M."/>
        </authorList>
    </citation>
    <scope>NUCLEOTIDE SEQUENCE [LARGE SCALE GENOMIC DNA]</scope>
    <source>
        <strain evidence="3 4">DSM 14702</strain>
    </source>
</reference>
<dbReference type="SUPFAM" id="SSF56349">
    <property type="entry name" value="DNA breaking-rejoining enzymes"/>
    <property type="match status" value="1"/>
</dbReference>
<sequence>MAVESVRCYCGQARKFLAALPEPLEDSLARLDAAQVTAFMVRHTADAESVWSAKALVTAVRSLLRYLHVDGRIPAPLTGAVPTVAGWRLGSLPRGLESQQVSALLSAPDPETPAGRRDRAVLRVLARLGLRGAEAAALQLSDIDWHSGEIAVRGKGSRIERLPLTSEIGEVLSNYLLEDRPRCSATAVFLTARAPYQALTGACIRAIMGRACERAGLPRLGAHRLRHTLATTILRAGAPLPEVGQVLRHRSQLSTSVYAKVDHEALRSLAQAWPEGGAR</sequence>
<dbReference type="Proteomes" id="UP000536624">
    <property type="component" value="Unassembled WGS sequence"/>
</dbReference>
<organism evidence="3 4">
    <name type="scientific">Streptomyces malaysiensis</name>
    <dbReference type="NCBI Taxonomy" id="92644"/>
    <lineage>
        <taxon>Bacteria</taxon>
        <taxon>Bacillati</taxon>
        <taxon>Actinomycetota</taxon>
        <taxon>Actinomycetes</taxon>
        <taxon>Kitasatosporales</taxon>
        <taxon>Streptomycetaceae</taxon>
        <taxon>Streptomyces</taxon>
        <taxon>Streptomyces violaceusniger group</taxon>
    </lineage>
</organism>
<evidence type="ECO:0000256" key="1">
    <source>
        <dbReference type="ARBA" id="ARBA00023172"/>
    </source>
</evidence>
<evidence type="ECO:0000259" key="2">
    <source>
        <dbReference type="PROSITE" id="PS51898"/>
    </source>
</evidence>
<name>A0A7X5XD00_STRMQ</name>
<gene>
    <name evidence="3" type="ORF">SMALB_8954</name>
</gene>
<evidence type="ECO:0000313" key="4">
    <source>
        <dbReference type="Proteomes" id="UP000536624"/>
    </source>
</evidence>
<dbReference type="Gene3D" id="1.10.443.10">
    <property type="entry name" value="Intergrase catalytic core"/>
    <property type="match status" value="1"/>
</dbReference>
<dbReference type="InterPro" id="IPR013762">
    <property type="entry name" value="Integrase-like_cat_sf"/>
</dbReference>
<dbReference type="GO" id="GO:0015074">
    <property type="term" value="P:DNA integration"/>
    <property type="evidence" value="ECO:0007669"/>
    <property type="project" value="InterPro"/>
</dbReference>
<dbReference type="PANTHER" id="PTHR30349:SF90">
    <property type="entry name" value="TYROSINE RECOMBINASE XERD"/>
    <property type="match status" value="1"/>
</dbReference>
<proteinExistence type="predicted"/>
<dbReference type="PROSITE" id="PS51898">
    <property type="entry name" value="TYR_RECOMBINASE"/>
    <property type="match status" value="1"/>
</dbReference>
<protein>
    <submittedName>
        <fullName evidence="3">Integrase/recombinase</fullName>
    </submittedName>
</protein>
<comment type="caution">
    <text evidence="3">The sequence shown here is derived from an EMBL/GenBank/DDBJ whole genome shotgun (WGS) entry which is preliminary data.</text>
</comment>
<evidence type="ECO:0000313" key="3">
    <source>
        <dbReference type="EMBL" id="NIY70772.1"/>
    </source>
</evidence>
<dbReference type="GO" id="GO:0006310">
    <property type="term" value="P:DNA recombination"/>
    <property type="evidence" value="ECO:0007669"/>
    <property type="project" value="UniProtKB-KW"/>
</dbReference>
<dbReference type="InterPro" id="IPR050090">
    <property type="entry name" value="Tyrosine_recombinase_XerCD"/>
</dbReference>
<dbReference type="AlphaFoldDB" id="A0A7X5XD00"/>
<dbReference type="CDD" id="cd01188">
    <property type="entry name" value="INT_RitA_C_like"/>
    <property type="match status" value="1"/>
</dbReference>
<dbReference type="EMBL" id="JAALLH010000003">
    <property type="protein sequence ID" value="NIY70772.1"/>
    <property type="molecule type" value="Genomic_DNA"/>
</dbReference>
<accession>A0A7X5XD00</accession>
<keyword evidence="1" id="KW-0233">DNA recombination</keyword>
<dbReference type="InterPro" id="IPR002104">
    <property type="entry name" value="Integrase_catalytic"/>
</dbReference>